<sequence length="48" mass="5806">MLRLEIIFVKTFRFSVLFSVLFLLFAFYFSCAYFMCGCLRFFRAQIAQ</sequence>
<keyword evidence="1" id="KW-0812">Transmembrane</keyword>
<keyword evidence="1" id="KW-0472">Membrane</keyword>
<dbReference type="AlphaFoldDB" id="T2PMG7"/>
<evidence type="ECO:0000256" key="1">
    <source>
        <dbReference type="SAM" id="Phobius"/>
    </source>
</evidence>
<proteinExistence type="predicted"/>
<reference evidence="2 3" key="1">
    <citation type="submission" date="2013-06" db="EMBL/GenBank/DDBJ databases">
        <authorList>
            <person name="Weinstock G."/>
            <person name="Sodergren E."/>
            <person name="Lobos E.A."/>
            <person name="Fulton L."/>
            <person name="Fulton R."/>
            <person name="Courtney L."/>
            <person name="Fronick C."/>
            <person name="O'Laughlin M."/>
            <person name="Godfrey J."/>
            <person name="Wilson R.M."/>
            <person name="Miner T."/>
            <person name="Farmer C."/>
            <person name="Delehaunty K."/>
            <person name="Cordes M."/>
            <person name="Minx P."/>
            <person name="Tomlinson C."/>
            <person name="Chen J."/>
            <person name="Wollam A."/>
            <person name="Pepin K.H."/>
            <person name="Bhonagiri V."/>
            <person name="Zhang X."/>
            <person name="Warren W."/>
            <person name="Mitreva M."/>
            <person name="Mardis E.R."/>
            <person name="Wilson R.K."/>
        </authorList>
    </citation>
    <scope>NUCLEOTIDE SEQUENCE [LARGE SCALE GENOMIC DNA]</scope>
    <source>
        <strain evidence="2 3">JCP8017A</strain>
    </source>
</reference>
<organism evidence="2 3">
    <name type="scientific">Gardnerella pickettii JCP8017A</name>
    <dbReference type="NCBI Taxonomy" id="1261062"/>
    <lineage>
        <taxon>Bacteria</taxon>
        <taxon>Bacillati</taxon>
        <taxon>Actinomycetota</taxon>
        <taxon>Actinomycetes</taxon>
        <taxon>Bifidobacteriales</taxon>
        <taxon>Bifidobacteriaceae</taxon>
        <taxon>Gardnerella</taxon>
        <taxon>Gardnerella pickettii</taxon>
    </lineage>
</organism>
<dbReference type="Proteomes" id="UP000015779">
    <property type="component" value="Unassembled WGS sequence"/>
</dbReference>
<dbReference type="HOGENOM" id="CLU_3153249_0_0_11"/>
<comment type="caution">
    <text evidence="2">The sequence shown here is derived from an EMBL/GenBank/DDBJ whole genome shotgun (WGS) entry which is preliminary data.</text>
</comment>
<gene>
    <name evidence="2" type="ORF">HMPREF1577_00144</name>
</gene>
<feature type="transmembrane region" description="Helical" evidence="1">
    <location>
        <begin position="12"/>
        <end position="35"/>
    </location>
</feature>
<keyword evidence="1" id="KW-1133">Transmembrane helix</keyword>
<accession>T2PMG7</accession>
<evidence type="ECO:0000313" key="2">
    <source>
        <dbReference type="EMBL" id="EPI53437.1"/>
    </source>
</evidence>
<protein>
    <submittedName>
        <fullName evidence="2">Uncharacterized protein</fullName>
    </submittedName>
</protein>
<name>T2PMG7_9BIFI</name>
<dbReference type="EMBL" id="ATJN01000004">
    <property type="protein sequence ID" value="EPI53437.1"/>
    <property type="molecule type" value="Genomic_DNA"/>
</dbReference>
<evidence type="ECO:0000313" key="3">
    <source>
        <dbReference type="Proteomes" id="UP000015779"/>
    </source>
</evidence>